<comment type="subunit">
    <text evidence="2">Homohexamer.</text>
</comment>
<dbReference type="InterPro" id="IPR002678">
    <property type="entry name" value="DUF34/NIF3"/>
</dbReference>
<evidence type="ECO:0000313" key="8">
    <source>
        <dbReference type="Proteomes" id="UP000198517"/>
    </source>
</evidence>
<keyword evidence="4 5" id="KW-0479">Metal-binding</keyword>
<dbReference type="EMBL" id="FNAS01000010">
    <property type="protein sequence ID" value="SDE47328.1"/>
    <property type="molecule type" value="Genomic_DNA"/>
</dbReference>
<keyword evidence="8" id="KW-1185">Reference proteome</keyword>
<dbReference type="Gene3D" id="3.30.70.120">
    <property type="match status" value="1"/>
</dbReference>
<dbReference type="SUPFAM" id="SSF102705">
    <property type="entry name" value="NIF3 (NGG1p interacting factor 3)-like"/>
    <property type="match status" value="1"/>
</dbReference>
<dbReference type="InterPro" id="IPR017221">
    <property type="entry name" value="DUF34/NIF3_bac"/>
</dbReference>
<accession>A0A1G7D6R5</accession>
<dbReference type="Gene3D" id="3.40.1390.30">
    <property type="entry name" value="NIF3 (NGG1p interacting factor 3)-like"/>
    <property type="match status" value="1"/>
</dbReference>
<dbReference type="STRING" id="1071918.SAMN05421544_11035"/>
<dbReference type="PANTHER" id="PTHR13799:SF14">
    <property type="entry name" value="GTP CYCLOHYDROLASE 1 TYPE 2 HOMOLOG"/>
    <property type="match status" value="1"/>
</dbReference>
<evidence type="ECO:0000256" key="4">
    <source>
        <dbReference type="ARBA" id="ARBA00022723"/>
    </source>
</evidence>
<dbReference type="OrthoDB" id="9792792at2"/>
<dbReference type="InterPro" id="IPR015867">
    <property type="entry name" value="N-reg_PII/ATP_PRibTrfase_C"/>
</dbReference>
<dbReference type="PIRSF" id="PIRSF037489">
    <property type="entry name" value="UCP037489_NIF3_YqfO"/>
    <property type="match status" value="1"/>
</dbReference>
<organism evidence="7 8">
    <name type="scientific">Riemerella columbipharyngis</name>
    <dbReference type="NCBI Taxonomy" id="1071918"/>
    <lineage>
        <taxon>Bacteria</taxon>
        <taxon>Pseudomonadati</taxon>
        <taxon>Bacteroidota</taxon>
        <taxon>Flavobacteriia</taxon>
        <taxon>Flavobacteriales</taxon>
        <taxon>Weeksellaceae</taxon>
        <taxon>Riemerella</taxon>
    </lineage>
</organism>
<comment type="similarity">
    <text evidence="1 5">Belongs to the GTP cyclohydrolase I type 2/NIF3 family.</text>
</comment>
<dbReference type="GO" id="GO:0046872">
    <property type="term" value="F:metal ion binding"/>
    <property type="evidence" value="ECO:0007669"/>
    <property type="project" value="UniProtKB-UniRule"/>
</dbReference>
<evidence type="ECO:0000256" key="3">
    <source>
        <dbReference type="ARBA" id="ARBA00022112"/>
    </source>
</evidence>
<name>A0A1G7D6R5_9FLAO</name>
<dbReference type="NCBIfam" id="TIGR00486">
    <property type="entry name" value="YbgI_SA1388"/>
    <property type="match status" value="1"/>
</dbReference>
<dbReference type="AlphaFoldDB" id="A0A1G7D6R5"/>
<feature type="binding site" evidence="6">
    <location>
        <position position="65"/>
    </location>
    <ligand>
        <name>a divalent metal cation</name>
        <dbReference type="ChEBI" id="CHEBI:60240"/>
        <label>1</label>
    </ligand>
</feature>
<reference evidence="7 8" key="1">
    <citation type="submission" date="2016-10" db="EMBL/GenBank/DDBJ databases">
        <authorList>
            <person name="de Groot N.N."/>
        </authorList>
    </citation>
    <scope>NUCLEOTIDE SEQUENCE [LARGE SCALE GENOMIC DNA]</scope>
    <source>
        <strain evidence="7 8">DSM 24015</strain>
    </source>
</reference>
<dbReference type="Pfam" id="PF01784">
    <property type="entry name" value="DUF34_NIF3"/>
    <property type="match status" value="1"/>
</dbReference>
<dbReference type="GO" id="GO:0005737">
    <property type="term" value="C:cytoplasm"/>
    <property type="evidence" value="ECO:0007669"/>
    <property type="project" value="TreeGrafter"/>
</dbReference>
<evidence type="ECO:0000256" key="1">
    <source>
        <dbReference type="ARBA" id="ARBA00006964"/>
    </source>
</evidence>
<evidence type="ECO:0000313" key="7">
    <source>
        <dbReference type="EMBL" id="SDE47328.1"/>
    </source>
</evidence>
<dbReference type="FunFam" id="3.40.1390.30:FF:000001">
    <property type="entry name" value="GTP cyclohydrolase 1 type 2"/>
    <property type="match status" value="1"/>
</dbReference>
<evidence type="ECO:0000256" key="2">
    <source>
        <dbReference type="ARBA" id="ARBA00011643"/>
    </source>
</evidence>
<dbReference type="PANTHER" id="PTHR13799">
    <property type="entry name" value="NGG1 INTERACTING FACTOR 3"/>
    <property type="match status" value="1"/>
</dbReference>
<feature type="binding site" evidence="6">
    <location>
        <position position="331"/>
    </location>
    <ligand>
        <name>a divalent metal cation</name>
        <dbReference type="ChEBI" id="CHEBI:60240"/>
        <label>1</label>
    </ligand>
</feature>
<dbReference type="FunFam" id="3.30.70.120:FF:000006">
    <property type="entry name" value="GTP cyclohydrolase 1 type 2 homolog"/>
    <property type="match status" value="1"/>
</dbReference>
<dbReference type="RefSeq" id="WP_092736764.1">
    <property type="nucleotide sequence ID" value="NZ_FNAS01000010.1"/>
</dbReference>
<sequence length="365" mass="40806">MTIHDFISKLNSLIPFRQAEDFDNVGLLCGVPEREITRVLIAHDALEEVIDEAEARGANVVLAFHPIIFSGLKSITGKNYVERAVLKAIEKKIAIIAIHTALDNDFLGVNHQIGKELGLENLRTLMPKNKSLKQLVVYVPNDHLEVLKEALFQAGAGNIGFYDECSYALGGNGTFRPKKGANPYCGTIGERETTEESALSVIFEDYKLPAVIEAMKSAHPYEEVAYHIYTLDNENQYLGLGQYGELPEEMDEWDFLSLIKNKFNLKVVRYSPLTNKKIKKVGMIGGSGTIGIKAALAKGCDAYLTGDVKYHEFYQGEDKMLICDIGHFESEQFVMTQLFEILSENFTTFAVLKTTQNTNPVNYFI</sequence>
<proteinExistence type="inferred from homology"/>
<feature type="binding site" evidence="6">
    <location>
        <position position="327"/>
    </location>
    <ligand>
        <name>a divalent metal cation</name>
        <dbReference type="ChEBI" id="CHEBI:60240"/>
        <label>1</label>
    </ligand>
</feature>
<evidence type="ECO:0000256" key="6">
    <source>
        <dbReference type="PIRSR" id="PIRSR602678-1"/>
    </source>
</evidence>
<gene>
    <name evidence="7" type="ORF">SAMN05421544_11035</name>
</gene>
<dbReference type="InterPro" id="IPR036069">
    <property type="entry name" value="DUF34/NIF3_sf"/>
</dbReference>
<evidence type="ECO:0000256" key="5">
    <source>
        <dbReference type="PIRNR" id="PIRNR037489"/>
    </source>
</evidence>
<protein>
    <recommendedName>
        <fullName evidence="3 5">GTP cyclohydrolase 1 type 2 homolog</fullName>
    </recommendedName>
</protein>
<dbReference type="Proteomes" id="UP000198517">
    <property type="component" value="Unassembled WGS sequence"/>
</dbReference>
<feature type="binding site" evidence="6">
    <location>
        <position position="103"/>
    </location>
    <ligand>
        <name>a divalent metal cation</name>
        <dbReference type="ChEBI" id="CHEBI:60240"/>
        <label>1</label>
    </ligand>
</feature>